<dbReference type="STRING" id="1497020.DO97_16880"/>
<dbReference type="EMBL" id="JJML01000006">
    <property type="protein sequence ID" value="KGF73639.1"/>
    <property type="molecule type" value="Genomic_DNA"/>
</dbReference>
<keyword evidence="2" id="KW-1185">Reference proteome</keyword>
<gene>
    <name evidence="1" type="ORF">DO97_16880</name>
</gene>
<sequence length="85" mass="9268">MLLAGASIQFPDQKLMSFPDPRASVFLGISPQGVGSYGLHQQSWEQINSPFLIISGTQDVGVDGQHPSWRLDPFFTCPLGISIVH</sequence>
<evidence type="ECO:0000313" key="2">
    <source>
        <dbReference type="Proteomes" id="UP000030170"/>
    </source>
</evidence>
<dbReference type="Proteomes" id="UP000030170">
    <property type="component" value="Unassembled WGS sequence"/>
</dbReference>
<evidence type="ECO:0000313" key="1">
    <source>
        <dbReference type="EMBL" id="KGF73639.1"/>
    </source>
</evidence>
<organism evidence="1 2">
    <name type="scientific">Neosynechococcus sphagnicola sy1</name>
    <dbReference type="NCBI Taxonomy" id="1497020"/>
    <lineage>
        <taxon>Bacteria</taxon>
        <taxon>Bacillati</taxon>
        <taxon>Cyanobacteriota</taxon>
        <taxon>Cyanophyceae</taxon>
        <taxon>Neosynechococcales</taxon>
        <taxon>Neosynechococcaceae</taxon>
        <taxon>Neosynechococcus</taxon>
    </lineage>
</organism>
<dbReference type="AlphaFoldDB" id="A0A098TMX1"/>
<comment type="caution">
    <text evidence="1">The sequence shown here is derived from an EMBL/GenBank/DDBJ whole genome shotgun (WGS) entry which is preliminary data.</text>
</comment>
<proteinExistence type="predicted"/>
<name>A0A098TMX1_9CYAN</name>
<reference evidence="1 2" key="1">
    <citation type="journal article" date="2014" name="Mol. Ecol.">
        <title>Evolution of Synechococcus.</title>
        <authorList>
            <person name="Dvorak P."/>
            <person name="Casamatta D."/>
            <person name="Hasler P."/>
            <person name="Poulickova A."/>
            <person name="Ondrej V."/>
            <person name="Sanges R."/>
        </authorList>
    </citation>
    <scope>NUCLEOTIDE SEQUENCE [LARGE SCALE GENOMIC DNA]</scope>
    <source>
        <strain evidence="1 2">CAUP A 1101</strain>
    </source>
</reference>
<protein>
    <submittedName>
        <fullName evidence="1">Uncharacterized protein</fullName>
    </submittedName>
</protein>
<accession>A0A098TMX1</accession>